<dbReference type="PROSITE" id="PS50082">
    <property type="entry name" value="WD_REPEATS_2"/>
    <property type="match status" value="3"/>
</dbReference>
<feature type="repeat" description="WD" evidence="2">
    <location>
        <begin position="367"/>
        <end position="396"/>
    </location>
</feature>
<feature type="compositionally biased region" description="Pro residues" evidence="3">
    <location>
        <begin position="279"/>
        <end position="293"/>
    </location>
</feature>
<evidence type="ECO:0000256" key="2">
    <source>
        <dbReference type="PROSITE-ProRule" id="PRU00221"/>
    </source>
</evidence>
<dbReference type="Proteomes" id="UP000243579">
    <property type="component" value="Unassembled WGS sequence"/>
</dbReference>
<feature type="repeat" description="WD" evidence="2">
    <location>
        <begin position="408"/>
        <end position="448"/>
    </location>
</feature>
<protein>
    <recommendedName>
        <fullName evidence="4">Translation initiation factor 3 N-terminal domain-containing protein</fullName>
    </recommendedName>
</protein>
<accession>A0A1V9YP01</accession>
<reference evidence="5 6" key="1">
    <citation type="journal article" date="2014" name="Genome Biol. Evol.">
        <title>The secreted proteins of Achlya hypogyna and Thraustotheca clavata identify the ancestral oomycete secretome and reveal gene acquisitions by horizontal gene transfer.</title>
        <authorList>
            <person name="Misner I."/>
            <person name="Blouin N."/>
            <person name="Leonard G."/>
            <person name="Richards T.A."/>
            <person name="Lane C.E."/>
        </authorList>
    </citation>
    <scope>NUCLEOTIDE SEQUENCE [LARGE SCALE GENOMIC DNA]</scope>
    <source>
        <strain evidence="5 6">ATCC 48635</strain>
    </source>
</reference>
<dbReference type="Gene3D" id="3.30.110.10">
    <property type="entry name" value="Translation initiation factor 3 (IF-3), C-terminal domain"/>
    <property type="match status" value="1"/>
</dbReference>
<dbReference type="InterPro" id="IPR036788">
    <property type="entry name" value="T_IF-3_C_sf"/>
</dbReference>
<dbReference type="SUPFAM" id="SSF117289">
    <property type="entry name" value="Nucleoporin domain"/>
    <property type="match status" value="1"/>
</dbReference>
<dbReference type="PANTHER" id="PTHR19872">
    <property type="entry name" value="UBIQUITIN LIGASE SPECIFICITY FACTOR/HREP PROTEIN"/>
    <property type="match status" value="1"/>
</dbReference>
<dbReference type="InterPro" id="IPR015943">
    <property type="entry name" value="WD40/YVTN_repeat-like_dom_sf"/>
</dbReference>
<dbReference type="GO" id="GO:0003743">
    <property type="term" value="F:translation initiation factor activity"/>
    <property type="evidence" value="ECO:0007669"/>
    <property type="project" value="InterPro"/>
</dbReference>
<dbReference type="Gene3D" id="2.130.10.10">
    <property type="entry name" value="YVTN repeat-like/Quinoprotein amine dehydrogenase"/>
    <property type="match status" value="2"/>
</dbReference>
<dbReference type="SMART" id="SM00320">
    <property type="entry name" value="WD40"/>
    <property type="match status" value="6"/>
</dbReference>
<dbReference type="SUPFAM" id="SSF50978">
    <property type="entry name" value="WD40 repeat-like"/>
    <property type="match status" value="1"/>
</dbReference>
<dbReference type="InterPro" id="IPR019814">
    <property type="entry name" value="Translation_initiation_fac_3_N"/>
</dbReference>
<dbReference type="InterPro" id="IPR001680">
    <property type="entry name" value="WD40_rpt"/>
</dbReference>
<evidence type="ECO:0000256" key="1">
    <source>
        <dbReference type="ARBA" id="ARBA00022786"/>
    </source>
</evidence>
<evidence type="ECO:0000313" key="6">
    <source>
        <dbReference type="Proteomes" id="UP000243579"/>
    </source>
</evidence>
<dbReference type="Pfam" id="PF05198">
    <property type="entry name" value="IF3_N"/>
    <property type="match status" value="1"/>
</dbReference>
<dbReference type="STRING" id="1202772.A0A1V9YP01"/>
<evidence type="ECO:0000313" key="5">
    <source>
        <dbReference type="EMBL" id="OQR87435.1"/>
    </source>
</evidence>
<feature type="compositionally biased region" description="Basic residues" evidence="3">
    <location>
        <begin position="256"/>
        <end position="266"/>
    </location>
</feature>
<keyword evidence="6" id="KW-1185">Reference proteome</keyword>
<sequence>MLQRVVRAAAPRRWAMALPCIQAPVLRTWQASTAALPYTARFMSANRSQKVPLNEEIRAQFVNVVAESGEIREGVDKRAAVKEARKMGVDLVQVALVPSKVPGAPPVVLCKMFDFKKKATSSAKATVESRMKGDKDVEYKANIASNDELVKNKRVQGFLEKGHPVNLVISWGNRAERKPAGLELYDRILAFIEAPYVVGKFKVNNTGARARLNPTKRATAKSVPRDADSQPGDQKDSMWFGVNPLRWNRPTGVHPRAVRSSRHRGRNGSAKAVVAPLEPIVPAPNQPPTPTPPTNDGLRRQASPPTEPNNVLTDTDEVGAHTVQTLYGHAGGVCALLASDDRYIISCSMDMTLRVWSRGSLNCHHVLKGHRDVVCALDLSSDYLVSGSHDGTVGVWLCHHDFRLRMRFEGHSGHVTKVQIVSGAIVLSGAEDHTLRLWSLETWAALRVLAGHNGYISCWLFLSTKCWSGGADATVCVWALDAPQPVHVFDRSHRKTIQSLVDLGNRTIASASNDGTIQVYDADALRWIATIDVGAPVYQLQVAKTKYLLASTGHGHVLLYGLHGTKTAALELSQDVRLHEQWIPHLAVRGNFAACAAESVLFVLDVRSFEVVVKVETHQGLVHAIAWLHSTAVLTCGKDGVIKAFKFPHLPL</sequence>
<dbReference type="CDD" id="cd00200">
    <property type="entry name" value="WD40"/>
    <property type="match status" value="1"/>
</dbReference>
<feature type="domain" description="Translation initiation factor 3 N-terminal" evidence="4">
    <location>
        <begin position="53"/>
        <end position="124"/>
    </location>
</feature>
<evidence type="ECO:0000256" key="3">
    <source>
        <dbReference type="SAM" id="MobiDB-lite"/>
    </source>
</evidence>
<dbReference type="Gene3D" id="3.10.20.80">
    <property type="entry name" value="Translation initiation factor 3 (IF-3), N-terminal domain"/>
    <property type="match status" value="1"/>
</dbReference>
<dbReference type="InterPro" id="IPR036787">
    <property type="entry name" value="T_IF-3_N_sf"/>
</dbReference>
<dbReference type="PANTHER" id="PTHR19872:SF9">
    <property type="entry name" value="UBIQUITIN-BINDING SDF UBIQUITIN LIGASE COMPLEX SUBUNIT"/>
    <property type="match status" value="1"/>
</dbReference>
<feature type="region of interest" description="Disordered" evidence="3">
    <location>
        <begin position="213"/>
        <end position="314"/>
    </location>
</feature>
<proteinExistence type="predicted"/>
<dbReference type="SUPFAM" id="SSF55200">
    <property type="entry name" value="Translation initiation factor IF3, C-terminal domain"/>
    <property type="match status" value="1"/>
</dbReference>
<feature type="repeat" description="WD" evidence="2">
    <location>
        <begin position="326"/>
        <end position="357"/>
    </location>
</feature>
<dbReference type="InterPro" id="IPR036322">
    <property type="entry name" value="WD40_repeat_dom_sf"/>
</dbReference>
<keyword evidence="2" id="KW-0853">WD repeat</keyword>
<dbReference type="EMBL" id="JNBR01001442">
    <property type="protein sequence ID" value="OQR87435.1"/>
    <property type="molecule type" value="Genomic_DNA"/>
</dbReference>
<name>A0A1V9YP01_ACHHY</name>
<dbReference type="PROSITE" id="PS50294">
    <property type="entry name" value="WD_REPEATS_REGION"/>
    <property type="match status" value="2"/>
</dbReference>
<gene>
    <name evidence="5" type="ORF">ACHHYP_08855</name>
</gene>
<organism evidence="5 6">
    <name type="scientific">Achlya hypogyna</name>
    <name type="common">Oomycete</name>
    <name type="synonym">Protoachlya hypogyna</name>
    <dbReference type="NCBI Taxonomy" id="1202772"/>
    <lineage>
        <taxon>Eukaryota</taxon>
        <taxon>Sar</taxon>
        <taxon>Stramenopiles</taxon>
        <taxon>Oomycota</taxon>
        <taxon>Saprolegniomycetes</taxon>
        <taxon>Saprolegniales</taxon>
        <taxon>Achlyaceae</taxon>
        <taxon>Achlya</taxon>
    </lineage>
</organism>
<comment type="caution">
    <text evidence="5">The sequence shown here is derived from an EMBL/GenBank/DDBJ whole genome shotgun (WGS) entry which is preliminary data.</text>
</comment>
<dbReference type="Pfam" id="PF00400">
    <property type="entry name" value="WD40"/>
    <property type="match status" value="5"/>
</dbReference>
<evidence type="ECO:0000259" key="4">
    <source>
        <dbReference type="Pfam" id="PF05198"/>
    </source>
</evidence>
<dbReference type="AlphaFoldDB" id="A0A1V9YP01"/>
<keyword evidence="1" id="KW-0833">Ubl conjugation pathway</keyword>
<feature type="compositionally biased region" description="Basic and acidic residues" evidence="3">
    <location>
        <begin position="223"/>
        <end position="236"/>
    </location>
</feature>
<dbReference type="InterPro" id="IPR051075">
    <property type="entry name" value="SCF_subunit_WD-repeat"/>
</dbReference>
<dbReference type="SUPFAM" id="SSF54364">
    <property type="entry name" value="Translation initiation factor IF3, N-terminal domain"/>
    <property type="match status" value="1"/>
</dbReference>
<dbReference type="OrthoDB" id="19711at2759"/>